<evidence type="ECO:0000256" key="3">
    <source>
        <dbReference type="ARBA" id="ARBA00022801"/>
    </source>
</evidence>
<feature type="compositionally biased region" description="Low complexity" evidence="4">
    <location>
        <begin position="416"/>
        <end position="426"/>
    </location>
</feature>
<dbReference type="SUPFAM" id="SSF53187">
    <property type="entry name" value="Zn-dependent exopeptidases"/>
    <property type="match status" value="1"/>
</dbReference>
<dbReference type="PANTHER" id="PTHR30404">
    <property type="entry name" value="N-ACETYLMURAMOYL-L-ALANINE AMIDASE"/>
    <property type="match status" value="1"/>
</dbReference>
<accession>A0A327L480</accession>
<dbReference type="GO" id="GO:0030288">
    <property type="term" value="C:outer membrane-bounded periplasmic space"/>
    <property type="evidence" value="ECO:0007669"/>
    <property type="project" value="TreeGrafter"/>
</dbReference>
<name>A0A327L480_9BRAD</name>
<dbReference type="Gene3D" id="2.60.40.3500">
    <property type="match status" value="1"/>
</dbReference>
<sequence>MGRGLALGLIVAVVIGGLHGSVAPADAQTRPGSAGPIAPAQSFPTATDARLAGDAGQTRFVVDLTQSIEVRAFTLADPYRVIVDMPQVTFQLPPKAGEHARGLVKAFRYGLVMPGGSRIVIDTTGPVRVERAFVLDPADGLPARLVLDLAAVDRATFLRAAAIDNRLPRESQHRAERDTPPNGDPRPIIVVDPGHGGIDNGTRAPTGEEEKTLVLAFGLMLRDKLEQTGKYRVVMTRSDDRFIPLADRVRLARQREAQLFISIHCDALARRDGGAEGATVYTLSEHASDTEAARLADAENKADVISGVDLSAEPDDIADILIDLAQRETKNYSAQFARTLVGELKSTAKLHKHPLKAAGFRVLTAPDVPSVLVELGYVSNKSDMKQLTSDAWRSKATESIVQAVNAFFHPRLAGQGANPGETAAAPAAPPAGPN</sequence>
<dbReference type="SMART" id="SM00646">
    <property type="entry name" value="Ami_3"/>
    <property type="match status" value="1"/>
</dbReference>
<dbReference type="Gene3D" id="3.40.630.40">
    <property type="entry name" value="Zn-dependent exopeptidases"/>
    <property type="match status" value="1"/>
</dbReference>
<reference evidence="6 7" key="1">
    <citation type="submission" date="2017-07" db="EMBL/GenBank/DDBJ databases">
        <title>Draft Genome Sequences of Select Purple Nonsulfur Bacteria.</title>
        <authorList>
            <person name="Lasarre B."/>
            <person name="Mckinlay J.B."/>
        </authorList>
    </citation>
    <scope>NUCLEOTIDE SEQUENCE [LARGE SCALE GENOMIC DNA]</scope>
    <source>
        <strain evidence="6 7">DSM 5909</strain>
    </source>
</reference>
<dbReference type="CDD" id="cd02696">
    <property type="entry name" value="MurNAc-LAA"/>
    <property type="match status" value="1"/>
</dbReference>
<evidence type="ECO:0000256" key="4">
    <source>
        <dbReference type="SAM" id="MobiDB-lite"/>
    </source>
</evidence>
<dbReference type="InterPro" id="IPR021731">
    <property type="entry name" value="AMIN_dom"/>
</dbReference>
<proteinExistence type="predicted"/>
<comment type="catalytic activity">
    <reaction evidence="1">
        <text>Hydrolyzes the link between N-acetylmuramoyl residues and L-amino acid residues in certain cell-wall glycopeptides.</text>
        <dbReference type="EC" id="3.5.1.28"/>
    </reaction>
</comment>
<comment type="caution">
    <text evidence="6">The sequence shown here is derived from an EMBL/GenBank/DDBJ whole genome shotgun (WGS) entry which is preliminary data.</text>
</comment>
<dbReference type="Pfam" id="PF01520">
    <property type="entry name" value="Amidase_3"/>
    <property type="match status" value="1"/>
</dbReference>
<dbReference type="Proteomes" id="UP000249130">
    <property type="component" value="Unassembled WGS sequence"/>
</dbReference>
<evidence type="ECO:0000313" key="7">
    <source>
        <dbReference type="Proteomes" id="UP000249130"/>
    </source>
</evidence>
<evidence type="ECO:0000256" key="1">
    <source>
        <dbReference type="ARBA" id="ARBA00001561"/>
    </source>
</evidence>
<dbReference type="Pfam" id="PF11741">
    <property type="entry name" value="AMIN"/>
    <property type="match status" value="1"/>
</dbReference>
<keyword evidence="3" id="KW-0378">Hydrolase</keyword>
<dbReference type="GO" id="GO:0009253">
    <property type="term" value="P:peptidoglycan catabolic process"/>
    <property type="evidence" value="ECO:0007669"/>
    <property type="project" value="InterPro"/>
</dbReference>
<protein>
    <recommendedName>
        <fullName evidence="2">N-acetylmuramoyl-L-alanine amidase</fullName>
        <ecNumber evidence="2">3.5.1.28</ecNumber>
    </recommendedName>
</protein>
<feature type="region of interest" description="Disordered" evidence="4">
    <location>
        <begin position="415"/>
        <end position="434"/>
    </location>
</feature>
<gene>
    <name evidence="6" type="ORF">CH341_19255</name>
</gene>
<dbReference type="PANTHER" id="PTHR30404:SF0">
    <property type="entry name" value="N-ACETYLMURAMOYL-L-ALANINE AMIDASE AMIC"/>
    <property type="match status" value="1"/>
</dbReference>
<feature type="domain" description="MurNAc-LAA" evidence="5">
    <location>
        <begin position="249"/>
        <end position="405"/>
    </location>
</feature>
<dbReference type="EMBL" id="NPEX01000149">
    <property type="protein sequence ID" value="RAI42498.1"/>
    <property type="molecule type" value="Genomic_DNA"/>
</dbReference>
<dbReference type="OrthoDB" id="9806267at2"/>
<evidence type="ECO:0000256" key="2">
    <source>
        <dbReference type="ARBA" id="ARBA00011901"/>
    </source>
</evidence>
<keyword evidence="7" id="KW-1185">Reference proteome</keyword>
<dbReference type="GO" id="GO:0008745">
    <property type="term" value="F:N-acetylmuramoyl-L-alanine amidase activity"/>
    <property type="evidence" value="ECO:0007669"/>
    <property type="project" value="UniProtKB-EC"/>
</dbReference>
<organism evidence="6 7">
    <name type="scientific">Rhodoplanes roseus</name>
    <dbReference type="NCBI Taxonomy" id="29409"/>
    <lineage>
        <taxon>Bacteria</taxon>
        <taxon>Pseudomonadati</taxon>
        <taxon>Pseudomonadota</taxon>
        <taxon>Alphaproteobacteria</taxon>
        <taxon>Hyphomicrobiales</taxon>
        <taxon>Nitrobacteraceae</taxon>
        <taxon>Rhodoplanes</taxon>
    </lineage>
</organism>
<dbReference type="InterPro" id="IPR002508">
    <property type="entry name" value="MurNAc-LAA_cat"/>
</dbReference>
<dbReference type="AlphaFoldDB" id="A0A327L480"/>
<evidence type="ECO:0000259" key="5">
    <source>
        <dbReference type="SMART" id="SM00646"/>
    </source>
</evidence>
<dbReference type="InterPro" id="IPR050695">
    <property type="entry name" value="N-acetylmuramoyl_amidase_3"/>
</dbReference>
<dbReference type="EC" id="3.5.1.28" evidence="2"/>
<evidence type="ECO:0000313" key="6">
    <source>
        <dbReference type="EMBL" id="RAI42498.1"/>
    </source>
</evidence>